<reference evidence="6 7" key="1">
    <citation type="submission" date="2014-03" db="EMBL/GenBank/DDBJ databases">
        <authorList>
            <person name="Sibley D."/>
            <person name="Venepally P."/>
            <person name="Karamycheva S."/>
            <person name="Hadjithomas M."/>
            <person name="Khan A."/>
            <person name="Brunk B."/>
            <person name="Roos D."/>
            <person name="Caler E."/>
            <person name="Lorenzi H."/>
        </authorList>
    </citation>
    <scope>NUCLEOTIDE SEQUENCE [LARGE SCALE GENOMIC DNA]</scope>
    <source>
        <strain evidence="7">p89</strain>
    </source>
</reference>
<dbReference type="PANTHER" id="PTHR13096">
    <property type="entry name" value="MINA53 MYC INDUCED NUCLEAR ANTIGEN"/>
    <property type="match status" value="1"/>
</dbReference>
<feature type="domain" description="JmjC" evidence="5">
    <location>
        <begin position="194"/>
        <end position="341"/>
    </location>
</feature>
<gene>
    <name evidence="6" type="ORF">TGP89_240840</name>
</gene>
<dbReference type="InterPro" id="IPR039994">
    <property type="entry name" value="NO66-like"/>
</dbReference>
<proteinExistence type="inferred from homology"/>
<dbReference type="GO" id="GO:0008168">
    <property type="term" value="F:methyltransferase activity"/>
    <property type="evidence" value="ECO:0007669"/>
    <property type="project" value="UniProtKB-KW"/>
</dbReference>
<evidence type="ECO:0000256" key="3">
    <source>
        <dbReference type="RuleBase" id="RU366061"/>
    </source>
</evidence>
<dbReference type="Pfam" id="PF08007">
    <property type="entry name" value="JmjC_2"/>
    <property type="match status" value="1"/>
</dbReference>
<dbReference type="GO" id="GO:0005730">
    <property type="term" value="C:nucleolus"/>
    <property type="evidence" value="ECO:0007669"/>
    <property type="project" value="TreeGrafter"/>
</dbReference>
<dbReference type="GO" id="GO:0051864">
    <property type="term" value="F:histone H3K36 demethylase activity"/>
    <property type="evidence" value="ECO:0007669"/>
    <property type="project" value="TreeGrafter"/>
</dbReference>
<evidence type="ECO:0000313" key="6">
    <source>
        <dbReference type="EMBL" id="KFG38698.1"/>
    </source>
</evidence>
<feature type="region of interest" description="Disordered" evidence="4">
    <location>
        <begin position="141"/>
        <end position="179"/>
    </location>
</feature>
<keyword evidence="1 3" id="KW-0479">Metal-binding</keyword>
<dbReference type="EMBL" id="AEYI02001330">
    <property type="protein sequence ID" value="KFG38698.1"/>
    <property type="molecule type" value="Genomic_DNA"/>
</dbReference>
<comment type="caution">
    <text evidence="6">The sequence shown here is derived from an EMBL/GenBank/DDBJ whole genome shotgun (WGS) entry which is preliminary data.</text>
</comment>
<keyword evidence="3" id="KW-0804">Transcription</keyword>
<dbReference type="OrthoDB" id="425950at2759"/>
<feature type="compositionally biased region" description="Polar residues" evidence="4">
    <location>
        <begin position="1"/>
        <end position="11"/>
    </location>
</feature>
<dbReference type="GO" id="GO:0032453">
    <property type="term" value="F:histone H3K4 demethylase activity"/>
    <property type="evidence" value="ECO:0007669"/>
    <property type="project" value="TreeGrafter"/>
</dbReference>
<comment type="cofactor">
    <cofactor evidence="3">
        <name>Fe(2+)</name>
        <dbReference type="ChEBI" id="CHEBI:29033"/>
    </cofactor>
    <text evidence="3">Binds 1 Fe(2+) ion per subunit.</text>
</comment>
<keyword evidence="6" id="KW-0808">Transferase</keyword>
<dbReference type="VEuPathDB" id="ToxoDB:TGP89_240840"/>
<dbReference type="Gene3D" id="2.60.120.650">
    <property type="entry name" value="Cupin"/>
    <property type="match status" value="1"/>
</dbReference>
<comment type="similarity">
    <text evidence="3">Belongs to the ROX family.</text>
</comment>
<keyword evidence="3" id="KW-0223">Dioxygenase</keyword>
<feature type="compositionally biased region" description="Basic and acidic residues" evidence="4">
    <location>
        <begin position="16"/>
        <end position="28"/>
    </location>
</feature>
<evidence type="ECO:0000259" key="5">
    <source>
        <dbReference type="PROSITE" id="PS51184"/>
    </source>
</evidence>
<keyword evidence="3" id="KW-0805">Transcription regulation</keyword>
<evidence type="ECO:0000256" key="1">
    <source>
        <dbReference type="ARBA" id="ARBA00022723"/>
    </source>
</evidence>
<dbReference type="Proteomes" id="UP000028828">
    <property type="component" value="Unassembled WGS sequence"/>
</dbReference>
<sequence length="508" mass="55987">MTNAGKSSSCPPCSGEAKKREDTEEGRAGGRGNSENGDDRAEASPSRGSLSETARKVFDEKLFTSSFFREVWERSPLLLRSSELGAHPFSGRKFISEEDMVRMCYRGAIAETLKVFQEGKLYDPPQISFPEEACVDISAIRPPPRAASSSSGERSSDREGKKAETGKMEEGGERHRTTASASLSRATCRYLEGCSLVINQADRTLEILQSICQHLSKKYFSHVFAVSYLTPPRTHAVKTHTDDQDVFLLQVWGSKAWKIWTPPQILPLTEEMLGKREAFPDDPGKPLLEFVLKEGDILYIPRGFPHAAVTTEEPSLHITLTVPTAEFAYVTCLQRLVKSLVLTHTLPSDTERRCRSALLLKDVPGAAEDLHALRAAVDACAEQVASRLNYDALCNSLSNQLETVNAMQRRQFLRLQAVPVSTPFTETSLVALAAGLTCKCEEGSAEAVFFKGTQSLTMKICPSASKLINVLANRQPATVCDLPCKDPFERFCVLLVLHSKALIDVLSR</sequence>
<dbReference type="PROSITE" id="PS51184">
    <property type="entry name" value="JMJC"/>
    <property type="match status" value="1"/>
</dbReference>
<comment type="subcellular location">
    <subcellularLocation>
        <location evidence="3">Nucleus</location>
    </subcellularLocation>
</comment>
<evidence type="ECO:0000256" key="2">
    <source>
        <dbReference type="ARBA" id="ARBA00023004"/>
    </source>
</evidence>
<feature type="compositionally biased region" description="Low complexity" evidence="4">
    <location>
        <begin position="141"/>
        <end position="153"/>
    </location>
</feature>
<dbReference type="EC" id="1.14.11.-" evidence="3"/>
<dbReference type="SUPFAM" id="SSF51197">
    <property type="entry name" value="Clavaminate synthase-like"/>
    <property type="match status" value="1"/>
</dbReference>
<keyword evidence="6" id="KW-0489">Methyltransferase</keyword>
<dbReference type="InterPro" id="IPR003347">
    <property type="entry name" value="JmjC_dom"/>
</dbReference>
<keyword evidence="2 3" id="KW-0408">Iron</keyword>
<dbReference type="PANTHER" id="PTHR13096:SF8">
    <property type="entry name" value="RIBOSOMAL OXYGENASE 1"/>
    <property type="match status" value="1"/>
</dbReference>
<evidence type="ECO:0000256" key="4">
    <source>
        <dbReference type="SAM" id="MobiDB-lite"/>
    </source>
</evidence>
<dbReference type="GO" id="GO:0032259">
    <property type="term" value="P:methylation"/>
    <property type="evidence" value="ECO:0007669"/>
    <property type="project" value="UniProtKB-KW"/>
</dbReference>
<evidence type="ECO:0000313" key="7">
    <source>
        <dbReference type="Proteomes" id="UP000028828"/>
    </source>
</evidence>
<feature type="compositionally biased region" description="Basic and acidic residues" evidence="4">
    <location>
        <begin position="154"/>
        <end position="176"/>
    </location>
</feature>
<dbReference type="GO" id="GO:0005506">
    <property type="term" value="F:iron ion binding"/>
    <property type="evidence" value="ECO:0007669"/>
    <property type="project" value="UniProtKB-UniRule"/>
</dbReference>
<accession>A0A086K2T0</accession>
<name>A0A086K2T0_TOXGO</name>
<dbReference type="AlphaFoldDB" id="A0A086K2T0"/>
<protein>
    <recommendedName>
        <fullName evidence="3">Bifunctional lysine-specific demethylase and histidyl-hydroxylase</fullName>
        <ecNumber evidence="3">1.14.11.-</ecNumber>
    </recommendedName>
</protein>
<comment type="function">
    <text evidence="3">Oxygenase that can act as both a histone lysine demethylase and a ribosomal histidine hydroxylase.</text>
</comment>
<feature type="region of interest" description="Disordered" evidence="4">
    <location>
        <begin position="1"/>
        <end position="52"/>
    </location>
</feature>
<organism evidence="6 7">
    <name type="scientific">Toxoplasma gondii p89</name>
    <dbReference type="NCBI Taxonomy" id="943119"/>
    <lineage>
        <taxon>Eukaryota</taxon>
        <taxon>Sar</taxon>
        <taxon>Alveolata</taxon>
        <taxon>Apicomplexa</taxon>
        <taxon>Conoidasida</taxon>
        <taxon>Coccidia</taxon>
        <taxon>Eucoccidiorida</taxon>
        <taxon>Eimeriorina</taxon>
        <taxon>Sarcocystidae</taxon>
        <taxon>Toxoplasma</taxon>
    </lineage>
</organism>
<keyword evidence="3" id="KW-0539">Nucleus</keyword>
<keyword evidence="3" id="KW-0560">Oxidoreductase</keyword>